<dbReference type="AlphaFoldDB" id="A0A061S2F0"/>
<evidence type="ECO:0000313" key="1">
    <source>
        <dbReference type="EMBL" id="JAC77075.1"/>
    </source>
</evidence>
<name>A0A061S2F0_9CHLO</name>
<protein>
    <submittedName>
        <fullName evidence="1">Uncharacterized protein</fullName>
    </submittedName>
</protein>
<reference evidence="1" key="1">
    <citation type="submission" date="2014-05" db="EMBL/GenBank/DDBJ databases">
        <title>The transcriptome of the halophilic microalga Tetraselmis sp. GSL018 isolated from the Great Salt Lake, Utah.</title>
        <authorList>
            <person name="Jinkerson R.E."/>
            <person name="D'Adamo S."/>
            <person name="Posewitz M.C."/>
        </authorList>
    </citation>
    <scope>NUCLEOTIDE SEQUENCE</scope>
    <source>
        <strain evidence="1">GSL018</strain>
    </source>
</reference>
<feature type="non-terminal residue" evidence="1">
    <location>
        <position position="1"/>
    </location>
</feature>
<accession>A0A061S2F0</accession>
<gene>
    <name evidence="1" type="ORF">TSPGSL018_18563</name>
</gene>
<sequence length="34" mass="3495">RRKLGKGGEASRGGGGVCGWYCSGLQAVISSLQR</sequence>
<organism evidence="1">
    <name type="scientific">Tetraselmis sp. GSL018</name>
    <dbReference type="NCBI Taxonomy" id="582737"/>
    <lineage>
        <taxon>Eukaryota</taxon>
        <taxon>Viridiplantae</taxon>
        <taxon>Chlorophyta</taxon>
        <taxon>core chlorophytes</taxon>
        <taxon>Chlorodendrophyceae</taxon>
        <taxon>Chlorodendrales</taxon>
        <taxon>Chlorodendraceae</taxon>
        <taxon>Tetraselmis</taxon>
    </lineage>
</organism>
<dbReference type="EMBL" id="GBEZ01008466">
    <property type="protein sequence ID" value="JAC77075.1"/>
    <property type="molecule type" value="Transcribed_RNA"/>
</dbReference>
<proteinExistence type="predicted"/>